<proteinExistence type="predicted"/>
<accession>A0A0A8YDM2</accession>
<protein>
    <submittedName>
        <fullName evidence="1">Uncharacterized protein</fullName>
    </submittedName>
</protein>
<sequence length="23" mass="2595">MSQIRLLATGCVHLHEPCMQVLD</sequence>
<dbReference type="AlphaFoldDB" id="A0A0A8YDM2"/>
<reference evidence="1" key="2">
    <citation type="journal article" date="2015" name="Data Brief">
        <title>Shoot transcriptome of the giant reed, Arundo donax.</title>
        <authorList>
            <person name="Barrero R.A."/>
            <person name="Guerrero F.D."/>
            <person name="Moolhuijzen P."/>
            <person name="Goolsby J.A."/>
            <person name="Tidwell J."/>
            <person name="Bellgard S.E."/>
            <person name="Bellgard M.I."/>
        </authorList>
    </citation>
    <scope>NUCLEOTIDE SEQUENCE</scope>
    <source>
        <tissue evidence="1">Shoot tissue taken approximately 20 cm above the soil surface</tissue>
    </source>
</reference>
<organism evidence="1">
    <name type="scientific">Arundo donax</name>
    <name type="common">Giant reed</name>
    <name type="synonym">Donax arundinaceus</name>
    <dbReference type="NCBI Taxonomy" id="35708"/>
    <lineage>
        <taxon>Eukaryota</taxon>
        <taxon>Viridiplantae</taxon>
        <taxon>Streptophyta</taxon>
        <taxon>Embryophyta</taxon>
        <taxon>Tracheophyta</taxon>
        <taxon>Spermatophyta</taxon>
        <taxon>Magnoliopsida</taxon>
        <taxon>Liliopsida</taxon>
        <taxon>Poales</taxon>
        <taxon>Poaceae</taxon>
        <taxon>PACMAD clade</taxon>
        <taxon>Arundinoideae</taxon>
        <taxon>Arundineae</taxon>
        <taxon>Arundo</taxon>
    </lineage>
</organism>
<evidence type="ECO:0000313" key="1">
    <source>
        <dbReference type="EMBL" id="JAD24151.1"/>
    </source>
</evidence>
<dbReference type="EMBL" id="GBRH01273744">
    <property type="protein sequence ID" value="JAD24151.1"/>
    <property type="molecule type" value="Transcribed_RNA"/>
</dbReference>
<name>A0A0A8YDM2_ARUDO</name>
<reference evidence="1" key="1">
    <citation type="submission" date="2014-09" db="EMBL/GenBank/DDBJ databases">
        <authorList>
            <person name="Magalhaes I.L.F."/>
            <person name="Oliveira U."/>
            <person name="Santos F.R."/>
            <person name="Vidigal T.H.D.A."/>
            <person name="Brescovit A.D."/>
            <person name="Santos A.J."/>
        </authorList>
    </citation>
    <scope>NUCLEOTIDE SEQUENCE</scope>
    <source>
        <tissue evidence="1">Shoot tissue taken approximately 20 cm above the soil surface</tissue>
    </source>
</reference>